<feature type="transmembrane region" description="Helical" evidence="2">
    <location>
        <begin position="12"/>
        <end position="37"/>
    </location>
</feature>
<sequence>MEQNKEANTSKFQWFLFVIIIPVIFAITLVLIVSTFAGVNPIEKAQEYGSQMPVVGSFITTSEEETQEQQIANHEATIQDQKATIDELEATISTKDQEIEELSNEITQLTEQLESQEEAQATREESISQLARSFTEMNEENAASVMANMEQSVVLDILEGMNDGERGTILAEMDAELAATLSNALVQRSNGK</sequence>
<dbReference type="Proteomes" id="UP001224359">
    <property type="component" value="Unassembled WGS sequence"/>
</dbReference>
<evidence type="ECO:0000256" key="2">
    <source>
        <dbReference type="SAM" id="Phobius"/>
    </source>
</evidence>
<protein>
    <submittedName>
        <fullName evidence="4">Flagellar motility protein MotE (MotC chaperone)</fullName>
    </submittedName>
</protein>
<dbReference type="SUPFAM" id="SSF158791">
    <property type="entry name" value="MgtE N-terminal domain-like"/>
    <property type="match status" value="1"/>
</dbReference>
<keyword evidence="1" id="KW-0175">Coiled coil</keyword>
<dbReference type="EMBL" id="JAUSTQ010000003">
    <property type="protein sequence ID" value="MDQ0159092.1"/>
    <property type="molecule type" value="Genomic_DNA"/>
</dbReference>
<dbReference type="InterPro" id="IPR006668">
    <property type="entry name" value="Mg_transptr_MgtE_intracell_dom"/>
</dbReference>
<reference evidence="4 5" key="1">
    <citation type="submission" date="2023-07" db="EMBL/GenBank/DDBJ databases">
        <title>Genomic Encyclopedia of Type Strains, Phase IV (KMG-IV): sequencing the most valuable type-strain genomes for metagenomic binning, comparative biology and taxonomic classification.</title>
        <authorList>
            <person name="Goeker M."/>
        </authorList>
    </citation>
    <scope>NUCLEOTIDE SEQUENCE [LARGE SCALE GENOMIC DNA]</scope>
    <source>
        <strain evidence="4 5">DSM 16460</strain>
    </source>
</reference>
<organism evidence="4 5">
    <name type="scientific">Alkalibacillus salilacus</name>
    <dbReference type="NCBI Taxonomy" id="284582"/>
    <lineage>
        <taxon>Bacteria</taxon>
        <taxon>Bacillati</taxon>
        <taxon>Bacillota</taxon>
        <taxon>Bacilli</taxon>
        <taxon>Bacillales</taxon>
        <taxon>Bacillaceae</taxon>
        <taxon>Alkalibacillus</taxon>
    </lineage>
</organism>
<keyword evidence="4" id="KW-0282">Flagellum</keyword>
<dbReference type="Pfam" id="PF03448">
    <property type="entry name" value="MgtE_N"/>
    <property type="match status" value="1"/>
</dbReference>
<gene>
    <name evidence="4" type="ORF">J2S77_001056</name>
</gene>
<evidence type="ECO:0000256" key="1">
    <source>
        <dbReference type="SAM" id="Coils"/>
    </source>
</evidence>
<keyword evidence="2" id="KW-0472">Membrane</keyword>
<keyword evidence="4" id="KW-0969">Cilium</keyword>
<evidence type="ECO:0000313" key="5">
    <source>
        <dbReference type="Proteomes" id="UP001224359"/>
    </source>
</evidence>
<feature type="coiled-coil region" evidence="1">
    <location>
        <begin position="64"/>
        <end position="119"/>
    </location>
</feature>
<dbReference type="Gene3D" id="1.20.5.340">
    <property type="match status" value="1"/>
</dbReference>
<evidence type="ECO:0000259" key="3">
    <source>
        <dbReference type="Pfam" id="PF03448"/>
    </source>
</evidence>
<evidence type="ECO:0000313" key="4">
    <source>
        <dbReference type="EMBL" id="MDQ0159092.1"/>
    </source>
</evidence>
<keyword evidence="2" id="KW-0812">Transmembrane</keyword>
<dbReference type="RefSeq" id="WP_306975295.1">
    <property type="nucleotide sequence ID" value="NZ_JAUSTQ010000003.1"/>
</dbReference>
<proteinExistence type="predicted"/>
<comment type="caution">
    <text evidence="4">The sequence shown here is derived from an EMBL/GenBank/DDBJ whole genome shotgun (WGS) entry which is preliminary data.</text>
</comment>
<accession>A0ABT9VDV3</accession>
<keyword evidence="5" id="KW-1185">Reference proteome</keyword>
<name>A0ABT9VDV3_9BACI</name>
<keyword evidence="2" id="KW-1133">Transmembrane helix</keyword>
<feature type="domain" description="Magnesium transporter MgtE intracellular" evidence="3">
    <location>
        <begin position="105"/>
        <end position="185"/>
    </location>
</feature>
<keyword evidence="4" id="KW-0966">Cell projection</keyword>